<evidence type="ECO:0000313" key="7">
    <source>
        <dbReference type="Proteomes" id="UP000285740"/>
    </source>
</evidence>
<name>A0A413T657_9FIRM</name>
<dbReference type="EMBL" id="QSFV01000023">
    <property type="protein sequence ID" value="RHA79811.1"/>
    <property type="molecule type" value="Genomic_DNA"/>
</dbReference>
<comment type="subunit">
    <text evidence="3">Dimerizes in the presence of ATP but not ADP; ATP-binding is required for double-stranded (ds)DNA-binding. Interacts with DnaA.</text>
</comment>
<dbReference type="PIRSF" id="PIRSF009320">
    <property type="entry name" value="Nuc_binding_HP_1000"/>
    <property type="match status" value="1"/>
</dbReference>
<dbReference type="CDD" id="cd02042">
    <property type="entry name" value="ParAB_family"/>
    <property type="match status" value="1"/>
</dbReference>
<dbReference type="Pfam" id="PF13614">
    <property type="entry name" value="AAA_31"/>
    <property type="match status" value="1"/>
</dbReference>
<protein>
    <recommendedName>
        <fullName evidence="4">Sporulation initiation inhibitor protein Soj</fullName>
    </recommendedName>
</protein>
<accession>A0A413T657</accession>
<dbReference type="AlphaFoldDB" id="A0A413T657"/>
<reference evidence="6 7" key="1">
    <citation type="submission" date="2018-08" db="EMBL/GenBank/DDBJ databases">
        <title>A genome reference for cultivated species of the human gut microbiota.</title>
        <authorList>
            <person name="Zou Y."/>
            <person name="Xue W."/>
            <person name="Luo G."/>
        </authorList>
    </citation>
    <scope>NUCLEOTIDE SEQUENCE [LARGE SCALE GENOMIC DNA]</scope>
    <source>
        <strain evidence="6 7">AM42-30</strain>
    </source>
</reference>
<evidence type="ECO:0000256" key="4">
    <source>
        <dbReference type="ARBA" id="ARBA00071824"/>
    </source>
</evidence>
<evidence type="ECO:0000313" key="6">
    <source>
        <dbReference type="EMBL" id="RHA79811.1"/>
    </source>
</evidence>
<evidence type="ECO:0000259" key="5">
    <source>
        <dbReference type="Pfam" id="PF13614"/>
    </source>
</evidence>
<dbReference type="InterPro" id="IPR025669">
    <property type="entry name" value="AAA_dom"/>
</dbReference>
<dbReference type="FunFam" id="3.40.50.300:FF:000285">
    <property type="entry name" value="Sporulation initiation inhibitor Soj"/>
    <property type="match status" value="1"/>
</dbReference>
<dbReference type="PANTHER" id="PTHR13696:SF52">
    <property type="entry name" value="PARA FAMILY PROTEIN CT_582"/>
    <property type="match status" value="1"/>
</dbReference>
<dbReference type="PANTHER" id="PTHR13696">
    <property type="entry name" value="P-LOOP CONTAINING NUCLEOSIDE TRIPHOSPHATE HYDROLASE"/>
    <property type="match status" value="1"/>
</dbReference>
<evidence type="ECO:0000256" key="2">
    <source>
        <dbReference type="ARBA" id="ARBA00049360"/>
    </source>
</evidence>
<comment type="similarity">
    <text evidence="1">Belongs to the ParA family.</text>
</comment>
<feature type="domain" description="AAA" evidence="5">
    <location>
        <begin position="2"/>
        <end position="183"/>
    </location>
</feature>
<dbReference type="RefSeq" id="WP_118030577.1">
    <property type="nucleotide sequence ID" value="NZ_JBKXLC010000011.1"/>
</dbReference>
<sequence>MSKIIAIANQKGGCGKSTTAVNLGIGLVRKGKKVLIVDADPQGSASICLGVNEPDELDYTLANAMLDVINDEKIDYKKLIHHHCEGVDFIPANIELSGLEVSMVSVMSREMVMKCLLGEITEQYDVILIDCMPSLGVITINALTCANSVIIPSQAAYLPVKGLQQLIKTISRVKKQINPGLTIEGLLLTMVDMRSNYTKDIIEALGNTYGESIRIFDNKIPMSVRAAETSAVGKSIYTHDARSKVAKSYELLTEEVLENE</sequence>
<evidence type="ECO:0000256" key="3">
    <source>
        <dbReference type="ARBA" id="ARBA00062323"/>
    </source>
</evidence>
<dbReference type="Gene3D" id="3.40.50.300">
    <property type="entry name" value="P-loop containing nucleotide triphosphate hydrolases"/>
    <property type="match status" value="1"/>
</dbReference>
<comment type="caution">
    <text evidence="6">The sequence shown here is derived from an EMBL/GenBank/DDBJ whole genome shotgun (WGS) entry which is preliminary data.</text>
</comment>
<organism evidence="6 7">
    <name type="scientific">Eubacterium ventriosum</name>
    <dbReference type="NCBI Taxonomy" id="39496"/>
    <lineage>
        <taxon>Bacteria</taxon>
        <taxon>Bacillati</taxon>
        <taxon>Bacillota</taxon>
        <taxon>Clostridia</taxon>
        <taxon>Eubacteriales</taxon>
        <taxon>Eubacteriaceae</taxon>
        <taxon>Eubacterium</taxon>
    </lineage>
</organism>
<evidence type="ECO:0000256" key="1">
    <source>
        <dbReference type="ARBA" id="ARBA00006976"/>
    </source>
</evidence>
<dbReference type="InterPro" id="IPR050678">
    <property type="entry name" value="DNA_Partitioning_ATPase"/>
</dbReference>
<gene>
    <name evidence="6" type="ORF">DW918_07660</name>
</gene>
<dbReference type="InterPro" id="IPR027417">
    <property type="entry name" value="P-loop_NTPase"/>
</dbReference>
<dbReference type="SUPFAM" id="SSF52540">
    <property type="entry name" value="P-loop containing nucleoside triphosphate hydrolases"/>
    <property type="match status" value="1"/>
</dbReference>
<comment type="catalytic activity">
    <reaction evidence="2">
        <text>ATP + H2O = ADP + phosphate + H(+)</text>
        <dbReference type="Rhea" id="RHEA:13065"/>
        <dbReference type="ChEBI" id="CHEBI:15377"/>
        <dbReference type="ChEBI" id="CHEBI:15378"/>
        <dbReference type="ChEBI" id="CHEBI:30616"/>
        <dbReference type="ChEBI" id="CHEBI:43474"/>
        <dbReference type="ChEBI" id="CHEBI:456216"/>
    </reaction>
</comment>
<dbReference type="Proteomes" id="UP000285740">
    <property type="component" value="Unassembled WGS sequence"/>
</dbReference>
<proteinExistence type="inferred from homology"/>